<keyword evidence="3" id="KW-1185">Reference proteome</keyword>
<reference evidence="2 3" key="1">
    <citation type="submission" date="2023-07" db="EMBL/GenBank/DDBJ databases">
        <title>Protaetiibacter sp. nov WY-16 isolated from soil.</title>
        <authorList>
            <person name="Liu B."/>
            <person name="Wan Y."/>
        </authorList>
    </citation>
    <scope>NUCLEOTIDE SEQUENCE [LARGE SCALE GENOMIC DNA]</scope>
    <source>
        <strain evidence="2 3">WY-16</strain>
    </source>
</reference>
<keyword evidence="1" id="KW-0472">Membrane</keyword>
<organism evidence="2 3">
    <name type="scientific">Antiquaquibacter soli</name>
    <dbReference type="NCBI Taxonomy" id="3064523"/>
    <lineage>
        <taxon>Bacteria</taxon>
        <taxon>Bacillati</taxon>
        <taxon>Actinomycetota</taxon>
        <taxon>Actinomycetes</taxon>
        <taxon>Micrococcales</taxon>
        <taxon>Microbacteriaceae</taxon>
        <taxon>Antiquaquibacter</taxon>
    </lineage>
</organism>
<keyword evidence="1" id="KW-0812">Transmembrane</keyword>
<sequence>MTTDLLLAVLLLALWVGLLALQLADVVLTASRLPQLSAFSSIKAALLEAEGSRVAPEQLESWREQIAELDAREAARAIPPGRGATEQLWRATPWRLAPSALAIVLVVLSASYWPIVLLALPLPVVTYVLALAAARASVAAASARASIHEQQRAEIDELVDRVSRTARKRVAGLGDRVNRALQILREQQG</sequence>
<proteinExistence type="predicted"/>
<protein>
    <submittedName>
        <fullName evidence="2">Uncharacterized protein</fullName>
    </submittedName>
</protein>
<evidence type="ECO:0000256" key="1">
    <source>
        <dbReference type="SAM" id="Phobius"/>
    </source>
</evidence>
<name>A0ABT9BKZ3_9MICO</name>
<feature type="transmembrane region" description="Helical" evidence="1">
    <location>
        <begin position="101"/>
        <end position="134"/>
    </location>
</feature>
<dbReference type="EMBL" id="JAUQUB010000001">
    <property type="protein sequence ID" value="MDO7881669.1"/>
    <property type="molecule type" value="Genomic_DNA"/>
</dbReference>
<comment type="caution">
    <text evidence="2">The sequence shown here is derived from an EMBL/GenBank/DDBJ whole genome shotgun (WGS) entry which is preliminary data.</text>
</comment>
<dbReference type="Proteomes" id="UP001241072">
    <property type="component" value="Unassembled WGS sequence"/>
</dbReference>
<evidence type="ECO:0000313" key="2">
    <source>
        <dbReference type="EMBL" id="MDO7881669.1"/>
    </source>
</evidence>
<dbReference type="RefSeq" id="WP_305002076.1">
    <property type="nucleotide sequence ID" value="NZ_JAUQUB010000001.1"/>
</dbReference>
<evidence type="ECO:0000313" key="3">
    <source>
        <dbReference type="Proteomes" id="UP001241072"/>
    </source>
</evidence>
<gene>
    <name evidence="2" type="ORF">Q5716_05435</name>
</gene>
<accession>A0ABT9BKZ3</accession>
<keyword evidence="1" id="KW-1133">Transmembrane helix</keyword>